<dbReference type="GO" id="GO:0005737">
    <property type="term" value="C:cytoplasm"/>
    <property type="evidence" value="ECO:0007669"/>
    <property type="project" value="TreeGrafter"/>
</dbReference>
<keyword evidence="5" id="KW-1185">Reference proteome</keyword>
<feature type="domain" description="G" evidence="1">
    <location>
        <begin position="6"/>
        <end position="117"/>
    </location>
</feature>
<sequence>MNRLHIIILGACNSGKSSLVNMLTDQSTSLVADTPGTTTDPVRRNMELPEAGPCVFIDTAGFDDDTELGRQRISLTLKALDEADIALLLVGENMGEEAHWQEILKQRGIPYAEIANKADLNRTVPDNAISISSIRDRAKNRTILIEAILRILPSDFGTRSITGGMAKEGDTVVLVMPQDDSAPKGRLILPQVQTIRELLDLKAIPVCTVPEKLQDTLSTLNSAPSLIITDSQAFANVYPLVPEGTMLTSFSVLMAAHKGDIRFFAESAQTISKLTESSHVLIAEACTHAPQSEDIGRAKIPALLRKRIGQGLRIDHVSGRDFPDNLTGYDLVIHCGGCMFNRQYLLSRVARAKAQGVPMTNYGITIAHLTGALSKVTLPEK</sequence>
<dbReference type="GO" id="GO:0030488">
    <property type="term" value="P:tRNA methylation"/>
    <property type="evidence" value="ECO:0007669"/>
    <property type="project" value="TreeGrafter"/>
</dbReference>
<evidence type="ECO:0000259" key="1">
    <source>
        <dbReference type="Pfam" id="PF01926"/>
    </source>
</evidence>
<dbReference type="Pfam" id="PF18133">
    <property type="entry name" value="HydF_tetramer"/>
    <property type="match status" value="1"/>
</dbReference>
<organism evidence="4 5">
    <name type="scientific">Duncaniella freteri</name>
    <dbReference type="NCBI Taxonomy" id="2530391"/>
    <lineage>
        <taxon>Bacteria</taxon>
        <taxon>Pseudomonadati</taxon>
        <taxon>Bacteroidota</taxon>
        <taxon>Bacteroidia</taxon>
        <taxon>Bacteroidales</taxon>
        <taxon>Muribaculaceae</taxon>
        <taxon>Duncaniella</taxon>
    </lineage>
</organism>
<dbReference type="Pfam" id="PF01926">
    <property type="entry name" value="MMR_HSR1"/>
    <property type="match status" value="1"/>
</dbReference>
<dbReference type="InterPro" id="IPR027417">
    <property type="entry name" value="P-loop_NTPase"/>
</dbReference>
<reference evidence="4 5" key="1">
    <citation type="submission" date="2019-02" db="EMBL/GenBank/DDBJ databases">
        <title>Isolation and identification of novel species under the genus Muribaculum.</title>
        <authorList>
            <person name="Miyake S."/>
            <person name="Ding Y."/>
            <person name="Low A."/>
            <person name="Soh M."/>
            <person name="Seedorf H."/>
        </authorList>
    </citation>
    <scope>NUCLEOTIDE SEQUENCE [LARGE SCALE GENOMIC DNA]</scope>
    <source>
        <strain evidence="4 5">TLL-A3</strain>
    </source>
</reference>
<dbReference type="Gene3D" id="3.40.50.11410">
    <property type="match status" value="1"/>
</dbReference>
<accession>A0A4Z0V9F5</accession>
<dbReference type="GO" id="GO:0002098">
    <property type="term" value="P:tRNA wobble uridine modification"/>
    <property type="evidence" value="ECO:0007669"/>
    <property type="project" value="TreeGrafter"/>
</dbReference>
<dbReference type="Proteomes" id="UP000297635">
    <property type="component" value="Unassembled WGS sequence"/>
</dbReference>
<dbReference type="PANTHER" id="PTHR42714">
    <property type="entry name" value="TRNA MODIFICATION GTPASE GTPBP3"/>
    <property type="match status" value="1"/>
</dbReference>
<dbReference type="InterPro" id="IPR023873">
    <property type="entry name" value="FeFe-hyd_GTPase_HydF"/>
</dbReference>
<dbReference type="InterPro" id="IPR005225">
    <property type="entry name" value="Small_GTP-bd"/>
</dbReference>
<dbReference type="InterPro" id="IPR040644">
    <property type="entry name" value="HydF_tetramer"/>
</dbReference>
<dbReference type="NCBIfam" id="TIGR00231">
    <property type="entry name" value="small_GTP"/>
    <property type="match status" value="1"/>
</dbReference>
<dbReference type="Gene3D" id="3.40.50.300">
    <property type="entry name" value="P-loop containing nucleotide triphosphate hydrolases"/>
    <property type="match status" value="1"/>
</dbReference>
<comment type="caution">
    <text evidence="4">The sequence shown here is derived from an EMBL/GenBank/DDBJ whole genome shotgun (WGS) entry which is preliminary data.</text>
</comment>
<dbReference type="RefSeq" id="WP_135471085.1">
    <property type="nucleotide sequence ID" value="NZ_CASJDB010000003.1"/>
</dbReference>
<name>A0A4Z0V9F5_9BACT</name>
<dbReference type="GeneID" id="82149123"/>
<dbReference type="Pfam" id="PF18128">
    <property type="entry name" value="HydF_dimer"/>
    <property type="match status" value="1"/>
</dbReference>
<dbReference type="NCBIfam" id="TIGR03918">
    <property type="entry name" value="GTP_HydF"/>
    <property type="match status" value="1"/>
</dbReference>
<dbReference type="InterPro" id="IPR041606">
    <property type="entry name" value="HydF_dimer"/>
</dbReference>
<proteinExistence type="predicted"/>
<dbReference type="GO" id="GO:0005525">
    <property type="term" value="F:GTP binding"/>
    <property type="evidence" value="ECO:0007669"/>
    <property type="project" value="InterPro"/>
</dbReference>
<evidence type="ECO:0000313" key="5">
    <source>
        <dbReference type="Proteomes" id="UP000297635"/>
    </source>
</evidence>
<evidence type="ECO:0000259" key="3">
    <source>
        <dbReference type="Pfam" id="PF18133"/>
    </source>
</evidence>
<protein>
    <submittedName>
        <fullName evidence="4">[FeFe] hydrogenase H-cluster maturation GTPase HydF</fullName>
    </submittedName>
</protein>
<dbReference type="SUPFAM" id="SSF52540">
    <property type="entry name" value="P-loop containing nucleoside triphosphate hydrolases"/>
    <property type="match status" value="1"/>
</dbReference>
<dbReference type="InterPro" id="IPR006073">
    <property type="entry name" value="GTP-bd"/>
</dbReference>
<dbReference type="AlphaFoldDB" id="A0A4Z0V9F5"/>
<evidence type="ECO:0000313" key="4">
    <source>
        <dbReference type="EMBL" id="TGG40068.1"/>
    </source>
</evidence>
<dbReference type="EMBL" id="SJSA01000001">
    <property type="protein sequence ID" value="TGG40068.1"/>
    <property type="molecule type" value="Genomic_DNA"/>
</dbReference>
<evidence type="ECO:0000259" key="2">
    <source>
        <dbReference type="Pfam" id="PF18128"/>
    </source>
</evidence>
<dbReference type="PANTHER" id="PTHR42714:SF6">
    <property type="entry name" value="TRANSLATION INITIATION FACTOR IF-2"/>
    <property type="match status" value="1"/>
</dbReference>
<dbReference type="CDD" id="cd00880">
    <property type="entry name" value="Era_like"/>
    <property type="match status" value="1"/>
</dbReference>
<dbReference type="Gene3D" id="3.40.50.11420">
    <property type="match status" value="1"/>
</dbReference>
<feature type="domain" description="Hydrogen maturase F tetramerization" evidence="3">
    <location>
        <begin position="263"/>
        <end position="376"/>
    </location>
</feature>
<feature type="domain" description="Hydrogen maturase F dimerization" evidence="2">
    <location>
        <begin position="162"/>
        <end position="259"/>
    </location>
</feature>
<gene>
    <name evidence="4" type="primary">hydF</name>
    <name evidence="4" type="ORF">EZ315_04900</name>
</gene>